<accession>A0ABD6EL17</accession>
<proteinExistence type="predicted"/>
<organism evidence="1 2">
    <name type="scientific">Gnathostoma spinigerum</name>
    <dbReference type="NCBI Taxonomy" id="75299"/>
    <lineage>
        <taxon>Eukaryota</taxon>
        <taxon>Metazoa</taxon>
        <taxon>Ecdysozoa</taxon>
        <taxon>Nematoda</taxon>
        <taxon>Chromadorea</taxon>
        <taxon>Rhabditida</taxon>
        <taxon>Spirurina</taxon>
        <taxon>Gnathostomatomorpha</taxon>
        <taxon>Gnathostomatoidea</taxon>
        <taxon>Gnathostomatidae</taxon>
        <taxon>Gnathostoma</taxon>
    </lineage>
</organism>
<dbReference type="EMBL" id="JBGFUD010005590">
    <property type="protein sequence ID" value="MFH4980466.1"/>
    <property type="molecule type" value="Genomic_DNA"/>
</dbReference>
<name>A0ABD6EL17_9BILA</name>
<evidence type="ECO:0000313" key="2">
    <source>
        <dbReference type="Proteomes" id="UP001608902"/>
    </source>
</evidence>
<reference evidence="1 2" key="1">
    <citation type="submission" date="2024-08" db="EMBL/GenBank/DDBJ databases">
        <title>Gnathostoma spinigerum genome.</title>
        <authorList>
            <person name="Gonzalez-Bertolin B."/>
            <person name="Monzon S."/>
            <person name="Zaballos A."/>
            <person name="Jimenez P."/>
            <person name="Dekumyoy P."/>
            <person name="Varona S."/>
            <person name="Cuesta I."/>
            <person name="Sumanam S."/>
            <person name="Adisakwattana P."/>
            <person name="Gasser R.B."/>
            <person name="Hernandez-Gonzalez A."/>
            <person name="Young N.D."/>
            <person name="Perteguer M.J."/>
        </authorList>
    </citation>
    <scope>NUCLEOTIDE SEQUENCE [LARGE SCALE GENOMIC DNA]</scope>
    <source>
        <strain evidence="1">AL3</strain>
        <tissue evidence="1">Liver</tissue>
    </source>
</reference>
<evidence type="ECO:0000313" key="1">
    <source>
        <dbReference type="EMBL" id="MFH4980466.1"/>
    </source>
</evidence>
<sequence>MHFVQCMSKFPEGPEIAITGGAVDVLNHRNCMEDSTLNLNMVAILFGGSGVRATSLLLEPSRRRIRSVVQDIMQAWKEATVERWPPTDNIGFIFQCCGLHAKHKELYAFRKVFPDVPLCGLQTRGEYGCDAPTVTRVDITARKTRKRSVIFGDVNGEDEICRTFHSSFGIIGFIRQ</sequence>
<dbReference type="Proteomes" id="UP001608902">
    <property type="component" value="Unassembled WGS sequence"/>
</dbReference>
<keyword evidence="2" id="KW-1185">Reference proteome</keyword>
<gene>
    <name evidence="1" type="ORF">AB6A40_007175</name>
</gene>
<dbReference type="AlphaFoldDB" id="A0ABD6EL17"/>
<protein>
    <submittedName>
        <fullName evidence="1">Uncharacterized protein</fullName>
    </submittedName>
</protein>
<comment type="caution">
    <text evidence="1">The sequence shown here is derived from an EMBL/GenBank/DDBJ whole genome shotgun (WGS) entry which is preliminary data.</text>
</comment>